<dbReference type="InterPro" id="IPR002173">
    <property type="entry name" value="Carboh/pur_kinase_PfkB_CS"/>
</dbReference>
<dbReference type="PROSITE" id="PS00584">
    <property type="entry name" value="PFKB_KINASES_2"/>
    <property type="match status" value="1"/>
</dbReference>
<dbReference type="InterPro" id="IPR029056">
    <property type="entry name" value="Ribokinase-like"/>
</dbReference>
<dbReference type="RefSeq" id="WP_015747690.1">
    <property type="nucleotide sequence ID" value="NC_013235.1"/>
</dbReference>
<comment type="similarity">
    <text evidence="1 4">Belongs to the carbohydrate kinase PfkB family.</text>
</comment>
<dbReference type="PRINTS" id="PR00990">
    <property type="entry name" value="RIBOKINASE"/>
</dbReference>
<gene>
    <name evidence="6" type="ordered locus">Namu_2428</name>
</gene>
<name>C8X6E6_NAKMY</name>
<keyword evidence="3 4" id="KW-0418">Kinase</keyword>
<dbReference type="Pfam" id="PF00294">
    <property type="entry name" value="PfkB"/>
    <property type="match status" value="1"/>
</dbReference>
<evidence type="ECO:0000256" key="2">
    <source>
        <dbReference type="ARBA" id="ARBA00022679"/>
    </source>
</evidence>
<evidence type="ECO:0000313" key="6">
    <source>
        <dbReference type="EMBL" id="ACV78801.1"/>
    </source>
</evidence>
<dbReference type="Gene3D" id="3.40.1190.20">
    <property type="match status" value="1"/>
</dbReference>
<proteinExistence type="inferred from homology"/>
<dbReference type="OrthoDB" id="9808601at2"/>
<evidence type="ECO:0000313" key="7">
    <source>
        <dbReference type="Proteomes" id="UP000002218"/>
    </source>
</evidence>
<dbReference type="InterPro" id="IPR002139">
    <property type="entry name" value="Ribo/fructo_kinase"/>
</dbReference>
<dbReference type="STRING" id="479431.Namu_2428"/>
<dbReference type="EMBL" id="CP001737">
    <property type="protein sequence ID" value="ACV78801.1"/>
    <property type="molecule type" value="Genomic_DNA"/>
</dbReference>
<reference evidence="6 7" key="2">
    <citation type="journal article" date="2010" name="Stand. Genomic Sci.">
        <title>Complete genome sequence of Nakamurella multipartita type strain (Y-104).</title>
        <authorList>
            <person name="Tice H."/>
            <person name="Mayilraj S."/>
            <person name="Sims D."/>
            <person name="Lapidus A."/>
            <person name="Nolan M."/>
            <person name="Lucas S."/>
            <person name="Glavina Del Rio T."/>
            <person name="Copeland A."/>
            <person name="Cheng J.F."/>
            <person name="Meincke L."/>
            <person name="Bruce D."/>
            <person name="Goodwin L."/>
            <person name="Pitluck S."/>
            <person name="Ivanova N."/>
            <person name="Mavromatis K."/>
            <person name="Ovchinnikova G."/>
            <person name="Pati A."/>
            <person name="Chen A."/>
            <person name="Palaniappan K."/>
            <person name="Land M."/>
            <person name="Hauser L."/>
            <person name="Chang Y.J."/>
            <person name="Jeffries C.D."/>
            <person name="Detter J.C."/>
            <person name="Brettin T."/>
            <person name="Rohde M."/>
            <person name="Goker M."/>
            <person name="Bristow J."/>
            <person name="Eisen J.A."/>
            <person name="Markowitz V."/>
            <person name="Hugenholtz P."/>
            <person name="Kyrpides N.C."/>
            <person name="Klenk H.P."/>
            <person name="Chen F."/>
        </authorList>
    </citation>
    <scope>NUCLEOTIDE SEQUENCE [LARGE SCALE GENOMIC DNA]</scope>
    <source>
        <strain evidence="7">ATCC 700099 / DSM 44233 / CIP 104796 / JCM 9543 / NBRC 105858 / Y-104</strain>
    </source>
</reference>
<protein>
    <submittedName>
        <fullName evidence="6">PfkB domain protein</fullName>
    </submittedName>
</protein>
<accession>C8X6E6</accession>
<dbReference type="InParanoid" id="C8X6E6"/>
<organism evidence="6 7">
    <name type="scientific">Nakamurella multipartita (strain ATCC 700099 / DSM 44233 / CIP 104796 / JCM 9543 / NBRC 105858 / Y-104)</name>
    <name type="common">Microsphaera multipartita</name>
    <dbReference type="NCBI Taxonomy" id="479431"/>
    <lineage>
        <taxon>Bacteria</taxon>
        <taxon>Bacillati</taxon>
        <taxon>Actinomycetota</taxon>
        <taxon>Actinomycetes</taxon>
        <taxon>Nakamurellales</taxon>
        <taxon>Nakamurellaceae</taxon>
        <taxon>Nakamurella</taxon>
    </lineage>
</organism>
<dbReference type="eggNOG" id="COG0524">
    <property type="taxonomic scope" value="Bacteria"/>
</dbReference>
<dbReference type="Proteomes" id="UP000002218">
    <property type="component" value="Chromosome"/>
</dbReference>
<dbReference type="SUPFAM" id="SSF53613">
    <property type="entry name" value="Ribokinase-like"/>
    <property type="match status" value="1"/>
</dbReference>
<dbReference type="AlphaFoldDB" id="C8X6E6"/>
<dbReference type="PANTHER" id="PTHR43320">
    <property type="entry name" value="SUGAR KINASE"/>
    <property type="match status" value="1"/>
</dbReference>
<dbReference type="KEGG" id="nml:Namu_2428"/>
<dbReference type="PANTHER" id="PTHR43320:SF2">
    <property type="entry name" value="2-DEHYDRO-3-DEOXYGLUCONOKINASE_2-DEHYDRO-3-DEOXYGALACTONOKINASE"/>
    <property type="match status" value="1"/>
</dbReference>
<evidence type="ECO:0000256" key="3">
    <source>
        <dbReference type="ARBA" id="ARBA00022777"/>
    </source>
</evidence>
<dbReference type="CDD" id="cd01166">
    <property type="entry name" value="KdgK"/>
    <property type="match status" value="1"/>
</dbReference>
<evidence type="ECO:0000259" key="5">
    <source>
        <dbReference type="Pfam" id="PF00294"/>
    </source>
</evidence>
<feature type="domain" description="Carbohydrate kinase PfkB" evidence="5">
    <location>
        <begin position="25"/>
        <end position="303"/>
    </location>
</feature>
<dbReference type="InterPro" id="IPR052700">
    <property type="entry name" value="Carb_kinase_PfkB-like"/>
</dbReference>
<keyword evidence="2 4" id="KW-0808">Transferase</keyword>
<dbReference type="HOGENOM" id="CLU_027634_6_0_11"/>
<keyword evidence="7" id="KW-1185">Reference proteome</keyword>
<dbReference type="InterPro" id="IPR011611">
    <property type="entry name" value="PfkB_dom"/>
</dbReference>
<evidence type="ECO:0000256" key="1">
    <source>
        <dbReference type="ARBA" id="ARBA00010688"/>
    </source>
</evidence>
<dbReference type="GO" id="GO:0016301">
    <property type="term" value="F:kinase activity"/>
    <property type="evidence" value="ECO:0007669"/>
    <property type="project" value="UniProtKB-KW"/>
</dbReference>
<reference evidence="7" key="1">
    <citation type="submission" date="2009-09" db="EMBL/GenBank/DDBJ databases">
        <title>The complete genome of Nakamurella multipartita DSM 44233.</title>
        <authorList>
            <consortium name="US DOE Joint Genome Institute (JGI-PGF)"/>
            <person name="Lucas S."/>
            <person name="Copeland A."/>
            <person name="Lapidus A."/>
            <person name="Glavina del Rio T."/>
            <person name="Dalin E."/>
            <person name="Tice H."/>
            <person name="Bruce D."/>
            <person name="Goodwin L."/>
            <person name="Pitluck S."/>
            <person name="Kyrpides N."/>
            <person name="Mavromatis K."/>
            <person name="Ivanova N."/>
            <person name="Ovchinnikova G."/>
            <person name="Sims D."/>
            <person name="Meincke L."/>
            <person name="Brettin T."/>
            <person name="Detter J.C."/>
            <person name="Han C."/>
            <person name="Larimer F."/>
            <person name="Land M."/>
            <person name="Hauser L."/>
            <person name="Markowitz V."/>
            <person name="Cheng J.-F."/>
            <person name="Hugenholtz P."/>
            <person name="Woyke T."/>
            <person name="Wu D."/>
            <person name="Klenk H.-P."/>
            <person name="Eisen J.A."/>
        </authorList>
    </citation>
    <scope>NUCLEOTIDE SEQUENCE [LARGE SCALE GENOMIC DNA]</scope>
    <source>
        <strain evidence="7">ATCC 700099 / DSM 44233 / CIP 104796 / JCM 9543 / NBRC 105858 / Y-104</strain>
    </source>
</reference>
<evidence type="ECO:0000256" key="4">
    <source>
        <dbReference type="RuleBase" id="RU003704"/>
    </source>
</evidence>
<sequence>MTGAGTARGGVLTAGESLGLVVTDGPLHEQRTRVGFGGAESNVAIALSRLGVPVTWVSRLGHDPFGDLIARELRAEGVAVRAERSDADPTGLMVKERRPMGRSRVRYYRSTSAATRLAGADVTAEQLAQAAVVHLTGITTAISAGARSAVFDIARRARRAGALVSFDLNHRARLWDRAQAAETYRRMLPLTDVVFAGDDEARILFPDIEDPAELAAALGGLGPTEAVIKLGERGALARTAGGVHRRAAVAIDPVDTVGAGDGFVAGYLCELLAGAPVPVRLRTGTQVGAYACLGAGDWESMPTRADLLVPDTGDLVDR</sequence>